<dbReference type="Pfam" id="PF11392">
    <property type="entry name" value="AllH"/>
    <property type="match status" value="1"/>
</dbReference>
<reference evidence="1" key="1">
    <citation type="journal article" date="2020" name="mSystems">
        <title>Genome- and Community-Level Interaction Insights into Carbon Utilization and Element Cycling Functions of Hydrothermarchaeota in Hydrothermal Sediment.</title>
        <authorList>
            <person name="Zhou Z."/>
            <person name="Liu Y."/>
            <person name="Xu W."/>
            <person name="Pan J."/>
            <person name="Luo Z.H."/>
            <person name="Li M."/>
        </authorList>
    </citation>
    <scope>NUCLEOTIDE SEQUENCE [LARGE SCALE GENOMIC DNA]</scope>
    <source>
        <strain evidence="1">SpSt-222</strain>
    </source>
</reference>
<sequence>MLPQVDLVASPVWPLVNGTPRTFMVAATYPRAAYLTDTAHWVSLVVPGASLPPDGIRIATSMDLRALFSQVREIRIGNGALAFPDARRLSISPRCRRWNPKPRLSRSCRQELRAAACQMVEDLRITPPQEDPSLGLILHSALSIFDELTCALTNGHQSKVITHTRRLAGLGPGLTPLGDDLLLGCCLALTILAQESAQHHDWLALRALLAQTAAPATTARSAAWLRQAGYGEFARELAALAHALCEANARWIDRLLKRILTIGSSSGWATAYGVSRALCLLLDNKGGPALSNRRTG</sequence>
<gene>
    <name evidence="1" type="ORF">ENP47_05570</name>
</gene>
<proteinExistence type="predicted"/>
<dbReference type="EMBL" id="DSJL01000010">
    <property type="protein sequence ID" value="HEF65050.1"/>
    <property type="molecule type" value="Genomic_DNA"/>
</dbReference>
<protein>
    <submittedName>
        <fullName evidence="1">DUF2877 domain-containing protein</fullName>
    </submittedName>
</protein>
<evidence type="ECO:0000313" key="1">
    <source>
        <dbReference type="EMBL" id="HEF65050.1"/>
    </source>
</evidence>
<accession>A0A7C1JX14</accession>
<name>A0A7C1JX14_THERO</name>
<comment type="caution">
    <text evidence="1">The sequence shown here is derived from an EMBL/GenBank/DDBJ whole genome shotgun (WGS) entry which is preliminary data.</text>
</comment>
<dbReference type="InterPro" id="IPR021530">
    <property type="entry name" value="AllH-like"/>
</dbReference>
<dbReference type="AlphaFoldDB" id="A0A7C1JX14"/>
<organism evidence="1">
    <name type="scientific">Thermomicrobium roseum</name>
    <dbReference type="NCBI Taxonomy" id="500"/>
    <lineage>
        <taxon>Bacteria</taxon>
        <taxon>Pseudomonadati</taxon>
        <taxon>Thermomicrobiota</taxon>
        <taxon>Thermomicrobia</taxon>
        <taxon>Thermomicrobiales</taxon>
        <taxon>Thermomicrobiaceae</taxon>
        <taxon>Thermomicrobium</taxon>
    </lineage>
</organism>